<dbReference type="PANTHER" id="PTHR19446">
    <property type="entry name" value="REVERSE TRANSCRIPTASES"/>
    <property type="match status" value="1"/>
</dbReference>
<reference evidence="1" key="1">
    <citation type="submission" date="2025-08" db="UniProtKB">
        <authorList>
            <consortium name="Ensembl"/>
        </authorList>
    </citation>
    <scope>IDENTIFICATION</scope>
</reference>
<proteinExistence type="predicted"/>
<sequence length="47" mass="5651">MQGWFNIWKPVNVIHHINRLKDKNHMTISIDVEKAFDKTQHPVMSKH</sequence>
<name>A0A8C5YMR9_MARMA</name>
<evidence type="ECO:0000313" key="2">
    <source>
        <dbReference type="Proteomes" id="UP000694407"/>
    </source>
</evidence>
<evidence type="ECO:0008006" key="3">
    <source>
        <dbReference type="Google" id="ProtNLM"/>
    </source>
</evidence>
<dbReference type="GeneTree" id="ENSGT01150000289277"/>
<dbReference type="Proteomes" id="UP000694407">
    <property type="component" value="Unplaced"/>
</dbReference>
<evidence type="ECO:0000313" key="1">
    <source>
        <dbReference type="Ensembl" id="ENSMMMP00000002339.1"/>
    </source>
</evidence>
<keyword evidence="2" id="KW-1185">Reference proteome</keyword>
<organism evidence="1 2">
    <name type="scientific">Marmota marmota marmota</name>
    <name type="common">Alpine marmot</name>
    <dbReference type="NCBI Taxonomy" id="9994"/>
    <lineage>
        <taxon>Eukaryota</taxon>
        <taxon>Metazoa</taxon>
        <taxon>Chordata</taxon>
        <taxon>Craniata</taxon>
        <taxon>Vertebrata</taxon>
        <taxon>Euteleostomi</taxon>
        <taxon>Mammalia</taxon>
        <taxon>Eutheria</taxon>
        <taxon>Euarchontoglires</taxon>
        <taxon>Glires</taxon>
        <taxon>Rodentia</taxon>
        <taxon>Sciuromorpha</taxon>
        <taxon>Sciuridae</taxon>
        <taxon>Xerinae</taxon>
        <taxon>Marmotini</taxon>
        <taxon>Marmota</taxon>
    </lineage>
</organism>
<reference evidence="1" key="2">
    <citation type="submission" date="2025-09" db="UniProtKB">
        <authorList>
            <consortium name="Ensembl"/>
        </authorList>
    </citation>
    <scope>IDENTIFICATION</scope>
</reference>
<protein>
    <recommendedName>
        <fullName evidence="3">Reverse transcriptase domain-containing protein</fullName>
    </recommendedName>
</protein>
<dbReference type="AlphaFoldDB" id="A0A8C5YMR9"/>
<dbReference type="Ensembl" id="ENSMMMT00000002623.1">
    <property type="protein sequence ID" value="ENSMMMP00000002339.1"/>
    <property type="gene ID" value="ENSMMMG00000002151.1"/>
</dbReference>
<accession>A0A8C5YMR9</accession>